<gene>
    <name evidence="1" type="ORF">KTH89_22565</name>
</gene>
<protein>
    <submittedName>
        <fullName evidence="1">Uncharacterized protein</fullName>
    </submittedName>
</protein>
<dbReference type="AlphaFoldDB" id="A0A949NJ16"/>
<organism evidence="1 2">
    <name type="scientific">Diplocloster agilis</name>
    <dbReference type="NCBI Taxonomy" id="2850323"/>
    <lineage>
        <taxon>Bacteria</taxon>
        <taxon>Bacillati</taxon>
        <taxon>Bacillota</taxon>
        <taxon>Clostridia</taxon>
        <taxon>Lachnospirales</taxon>
        <taxon>Lachnospiraceae</taxon>
        <taxon>Diplocloster</taxon>
    </lineage>
</organism>
<comment type="caution">
    <text evidence="1">The sequence shown here is derived from an EMBL/GenBank/DDBJ whole genome shotgun (WGS) entry which is preliminary data.</text>
</comment>
<keyword evidence="2" id="KW-1185">Reference proteome</keyword>
<proteinExistence type="predicted"/>
<dbReference type="Proteomes" id="UP000712157">
    <property type="component" value="Unassembled WGS sequence"/>
</dbReference>
<dbReference type="EMBL" id="JAHQCW010000056">
    <property type="protein sequence ID" value="MBU9739320.1"/>
    <property type="molecule type" value="Genomic_DNA"/>
</dbReference>
<reference evidence="1" key="1">
    <citation type="submission" date="2021-06" db="EMBL/GenBank/DDBJ databases">
        <title>Description of novel taxa of the family Lachnospiraceae.</title>
        <authorList>
            <person name="Chaplin A.V."/>
            <person name="Sokolova S.R."/>
            <person name="Pikina A.P."/>
            <person name="Korzhanova M."/>
            <person name="Belova V."/>
            <person name="Korostin D."/>
            <person name="Efimov B.A."/>
        </authorList>
    </citation>
    <scope>NUCLEOTIDE SEQUENCE</scope>
    <source>
        <strain evidence="1">ASD5720</strain>
    </source>
</reference>
<dbReference type="RefSeq" id="WP_238723196.1">
    <property type="nucleotide sequence ID" value="NZ_JAHQCW010000056.1"/>
</dbReference>
<evidence type="ECO:0000313" key="1">
    <source>
        <dbReference type="EMBL" id="MBU9739320.1"/>
    </source>
</evidence>
<sequence length="91" mass="9161">MTGATISFKINNKIGTLTIVGKASAAIGNAEVDLASELSPAPAALSYGQAYFDGVGKATYAYASTNGKVTVLCPGIAAGSTIRFSVTFPIV</sequence>
<evidence type="ECO:0000313" key="2">
    <source>
        <dbReference type="Proteomes" id="UP000712157"/>
    </source>
</evidence>
<accession>A0A949NJ16</accession>
<name>A0A949NJ16_9FIRM</name>